<dbReference type="Gene3D" id="3.90.180.10">
    <property type="entry name" value="Medium-chain alcohol dehydrogenases, catalytic domain"/>
    <property type="match status" value="2"/>
</dbReference>
<comment type="caution">
    <text evidence="3">The sequence shown here is derived from an EMBL/GenBank/DDBJ whole genome shotgun (WGS) entry which is preliminary data.</text>
</comment>
<dbReference type="SUPFAM" id="SSF51735">
    <property type="entry name" value="NAD(P)-binding Rossmann-fold domains"/>
    <property type="match status" value="1"/>
</dbReference>
<evidence type="ECO:0000313" key="4">
    <source>
        <dbReference type="Proteomes" id="UP001597519"/>
    </source>
</evidence>
<name>A0ABW5WZ68_9STAP</name>
<accession>A0ABW5WZ68</accession>
<dbReference type="PANTHER" id="PTHR43401:SF2">
    <property type="entry name" value="L-THREONINE 3-DEHYDROGENASE"/>
    <property type="match status" value="1"/>
</dbReference>
<organism evidence="3 4">
    <name type="scientific">Corticicoccus populi</name>
    <dbReference type="NCBI Taxonomy" id="1812821"/>
    <lineage>
        <taxon>Bacteria</taxon>
        <taxon>Bacillati</taxon>
        <taxon>Bacillota</taxon>
        <taxon>Bacilli</taxon>
        <taxon>Bacillales</taxon>
        <taxon>Staphylococcaceae</taxon>
        <taxon>Corticicoccus</taxon>
    </lineage>
</organism>
<dbReference type="Gene3D" id="3.40.50.720">
    <property type="entry name" value="NAD(P)-binding Rossmann-like Domain"/>
    <property type="match status" value="1"/>
</dbReference>
<evidence type="ECO:0000259" key="2">
    <source>
        <dbReference type="Pfam" id="PF08240"/>
    </source>
</evidence>
<dbReference type="PANTHER" id="PTHR43401">
    <property type="entry name" value="L-THREONINE 3-DEHYDROGENASE"/>
    <property type="match status" value="1"/>
</dbReference>
<proteinExistence type="predicted"/>
<reference evidence="4" key="1">
    <citation type="journal article" date="2019" name="Int. J. Syst. Evol. Microbiol.">
        <title>The Global Catalogue of Microorganisms (GCM) 10K type strain sequencing project: providing services to taxonomists for standard genome sequencing and annotation.</title>
        <authorList>
            <consortium name="The Broad Institute Genomics Platform"/>
            <consortium name="The Broad Institute Genome Sequencing Center for Infectious Disease"/>
            <person name="Wu L."/>
            <person name="Ma J."/>
        </authorList>
    </citation>
    <scope>NUCLEOTIDE SEQUENCE [LARGE SCALE GENOMIC DNA]</scope>
    <source>
        <strain evidence="4">KCTC 33575</strain>
    </source>
</reference>
<dbReference type="EMBL" id="JBHUOQ010000005">
    <property type="protein sequence ID" value="MFD2831409.1"/>
    <property type="molecule type" value="Genomic_DNA"/>
</dbReference>
<protein>
    <submittedName>
        <fullName evidence="3">Alcohol dehydrogenase catalytic domain-containing protein</fullName>
    </submittedName>
</protein>
<gene>
    <name evidence="3" type="ORF">ACFSX4_13115</name>
</gene>
<evidence type="ECO:0000256" key="1">
    <source>
        <dbReference type="ARBA" id="ARBA00023002"/>
    </source>
</evidence>
<dbReference type="InterPro" id="IPR013154">
    <property type="entry name" value="ADH-like_N"/>
</dbReference>
<dbReference type="InterPro" id="IPR050129">
    <property type="entry name" value="Zn_alcohol_dh"/>
</dbReference>
<dbReference type="Proteomes" id="UP001597519">
    <property type="component" value="Unassembled WGS sequence"/>
</dbReference>
<keyword evidence="1" id="KW-0560">Oxidoreductase</keyword>
<dbReference type="RefSeq" id="WP_377775641.1">
    <property type="nucleotide sequence ID" value="NZ_JBHUOQ010000005.1"/>
</dbReference>
<dbReference type="InterPro" id="IPR011032">
    <property type="entry name" value="GroES-like_sf"/>
</dbReference>
<feature type="domain" description="Alcohol dehydrogenase-like N-terminal" evidence="2">
    <location>
        <begin position="29"/>
        <end position="86"/>
    </location>
</feature>
<evidence type="ECO:0000313" key="3">
    <source>
        <dbReference type="EMBL" id="MFD2831409.1"/>
    </source>
</evidence>
<dbReference type="CDD" id="cd08255">
    <property type="entry name" value="2-desacetyl-2-hydroxyethyl_bacteriochlorophyllide_like"/>
    <property type="match status" value="1"/>
</dbReference>
<keyword evidence="4" id="KW-1185">Reference proteome</keyword>
<sequence length="309" mass="34563">MISYINESLKVINKKEMAWQKENIPPLKADEILIKTTATAVSTASELAVYNNHNTSIPVQSGYESVGIIVDVGTDISLFKIGDRVLSFYGHQTFSVLNENQIIKIPDDISTKTALLAILSCDSAKGAVKINPQTDDHVIITGAGTMGLLTLFYLKNKYHIKRVDIIDPDVKRLTAAELLDADEVYTYSPNGLENTYDTGFECSDNDSAFRHLQKLVKPNAAICVLSDGNNGSFNLSQDFFDKELSIVKSNDGYNYHAHADWLFSIEQNKLKQLNNIFDMEVHQTDLITLFEHLDNQTVQPIKVLVHYSE</sequence>
<dbReference type="Pfam" id="PF08240">
    <property type="entry name" value="ADH_N"/>
    <property type="match status" value="1"/>
</dbReference>
<dbReference type="InterPro" id="IPR036291">
    <property type="entry name" value="NAD(P)-bd_dom_sf"/>
</dbReference>
<dbReference type="SUPFAM" id="SSF50129">
    <property type="entry name" value="GroES-like"/>
    <property type="match status" value="1"/>
</dbReference>